<name>A0A317PTA6_9HYPH</name>
<dbReference type="Pfam" id="PF10932">
    <property type="entry name" value="DUF2783"/>
    <property type="match status" value="1"/>
</dbReference>
<organism evidence="1 2">
    <name type="scientific">Hoeflea marina</name>
    <dbReference type="NCBI Taxonomy" id="274592"/>
    <lineage>
        <taxon>Bacteria</taxon>
        <taxon>Pseudomonadati</taxon>
        <taxon>Pseudomonadota</taxon>
        <taxon>Alphaproteobacteria</taxon>
        <taxon>Hyphomicrobiales</taxon>
        <taxon>Rhizobiaceae</taxon>
        <taxon>Hoeflea</taxon>
    </lineage>
</organism>
<gene>
    <name evidence="1" type="ORF">DFR52_101858</name>
</gene>
<dbReference type="Proteomes" id="UP000246352">
    <property type="component" value="Unassembled WGS sequence"/>
</dbReference>
<evidence type="ECO:0000313" key="1">
    <source>
        <dbReference type="EMBL" id="PWW04167.1"/>
    </source>
</evidence>
<keyword evidence="2" id="KW-1185">Reference proteome</keyword>
<protein>
    <submittedName>
        <fullName evidence="1">Uncharacterized protein DUF2783</fullName>
    </submittedName>
</protein>
<dbReference type="RefSeq" id="WP_110030629.1">
    <property type="nucleotide sequence ID" value="NZ_QGTR01000001.1"/>
</dbReference>
<reference evidence="1 2" key="1">
    <citation type="submission" date="2018-05" db="EMBL/GenBank/DDBJ databases">
        <title>Genomic Encyclopedia of Type Strains, Phase IV (KMG-IV): sequencing the most valuable type-strain genomes for metagenomic binning, comparative biology and taxonomic classification.</title>
        <authorList>
            <person name="Goeker M."/>
        </authorList>
    </citation>
    <scope>NUCLEOTIDE SEQUENCE [LARGE SCALE GENOMIC DNA]</scope>
    <source>
        <strain evidence="1 2">DSM 16791</strain>
    </source>
</reference>
<evidence type="ECO:0000313" key="2">
    <source>
        <dbReference type="Proteomes" id="UP000246352"/>
    </source>
</evidence>
<dbReference type="OrthoDB" id="8420594at2"/>
<dbReference type="AlphaFoldDB" id="A0A317PTA6"/>
<comment type="caution">
    <text evidence="1">The sequence shown here is derived from an EMBL/GenBank/DDBJ whole genome shotgun (WGS) entry which is preliminary data.</text>
</comment>
<dbReference type="EMBL" id="QGTR01000001">
    <property type="protein sequence ID" value="PWW04167.1"/>
    <property type="molecule type" value="Genomic_DNA"/>
</dbReference>
<proteinExistence type="predicted"/>
<sequence length="66" mass="7080">MIDIGTDRLGPAGDLFYDRLIRAHAGLDPEASQRLNMRLVLLMANAIGDARILEAVLDAAKGSSDD</sequence>
<accession>A0A317PTA6</accession>
<dbReference type="InterPro" id="IPR021233">
    <property type="entry name" value="DUF2783"/>
</dbReference>